<gene>
    <name evidence="2" type="ORF">FM071_02205</name>
</gene>
<name>A0A7M1B611_9BACT</name>
<dbReference type="PANTHER" id="PTHR35024">
    <property type="entry name" value="HYPOTHETICAL CYTOSOLIC PROTEIN"/>
    <property type="match status" value="1"/>
</dbReference>
<accession>A0A7M1B611</accession>
<sequence>MAIFNNGDVATKSSSTDSNTTIITAGAKITGEVELSCNLYIDGELEGSITSSKEVNVGKNGHVKGNIVTNRLVVQGYVEGSVEADRVEIKAAGHVNGEITSIELVIESKGVFEGNSIVKNSSNHANIEKTATAKQV</sequence>
<dbReference type="KEGG" id="spal:FM071_02205"/>
<organism evidence="2 3">
    <name type="scientific">Sulfurimonas paralvinellae</name>
    <dbReference type="NCBI Taxonomy" id="317658"/>
    <lineage>
        <taxon>Bacteria</taxon>
        <taxon>Pseudomonadati</taxon>
        <taxon>Campylobacterota</taxon>
        <taxon>Epsilonproteobacteria</taxon>
        <taxon>Campylobacterales</taxon>
        <taxon>Sulfurimonadaceae</taxon>
        <taxon>Sulfurimonas</taxon>
    </lineage>
</organism>
<evidence type="ECO:0000313" key="3">
    <source>
        <dbReference type="Proteomes" id="UP000593580"/>
    </source>
</evidence>
<dbReference type="Pfam" id="PF04519">
    <property type="entry name" value="Bactofilin"/>
    <property type="match status" value="1"/>
</dbReference>
<dbReference type="AlphaFoldDB" id="A0A7M1B611"/>
<dbReference type="PANTHER" id="PTHR35024:SF4">
    <property type="entry name" value="POLYMER-FORMING CYTOSKELETAL PROTEIN"/>
    <property type="match status" value="1"/>
</dbReference>
<keyword evidence="3" id="KW-1185">Reference proteome</keyword>
<evidence type="ECO:0000256" key="1">
    <source>
        <dbReference type="ARBA" id="ARBA00044755"/>
    </source>
</evidence>
<dbReference type="EMBL" id="CP041406">
    <property type="protein sequence ID" value="QOP45163.1"/>
    <property type="molecule type" value="Genomic_DNA"/>
</dbReference>
<dbReference type="Proteomes" id="UP000593580">
    <property type="component" value="Chromosome"/>
</dbReference>
<protein>
    <submittedName>
        <fullName evidence="2">Polymer-forming cytoskeletal family protein</fullName>
    </submittedName>
</protein>
<reference evidence="2 3" key="1">
    <citation type="submission" date="2019-07" db="EMBL/GenBank/DDBJ databases">
        <title>Sulfurimonas paralvinellae sp. nov., a novel mesophilic, hydrogen- and sulfur-oxidizing chemolithoautotroph within the Epsilonproteo- bacteria isolated from a deep-sea hydrothermal vent polychaete nest, reclassification of Thiomicrospira denitrificans as Sulfurimonas denitrificans comb. nov. and emended description of the genus Sulfurimonas.</title>
        <authorList>
            <person name="Wang S."/>
            <person name="Jiang L."/>
            <person name="Shao Z."/>
        </authorList>
    </citation>
    <scope>NUCLEOTIDE SEQUENCE [LARGE SCALE GENOMIC DNA]</scope>
    <source>
        <strain evidence="2 3">GO25</strain>
    </source>
</reference>
<proteinExistence type="inferred from homology"/>
<dbReference type="InterPro" id="IPR007607">
    <property type="entry name" value="BacA/B"/>
</dbReference>
<evidence type="ECO:0000313" key="2">
    <source>
        <dbReference type="EMBL" id="QOP45163.1"/>
    </source>
</evidence>
<comment type="similarity">
    <text evidence="1">Belongs to the bactofilin family.</text>
</comment>